<feature type="compositionally biased region" description="Polar residues" evidence="1">
    <location>
        <begin position="57"/>
        <end position="71"/>
    </location>
</feature>
<dbReference type="RefSeq" id="XP_031016863.1">
    <property type="nucleotide sequence ID" value="XM_031159098.1"/>
</dbReference>
<protein>
    <submittedName>
        <fullName evidence="2">Uncharacterized protein</fullName>
    </submittedName>
</protein>
<feature type="compositionally biased region" description="Acidic residues" evidence="1">
    <location>
        <begin position="205"/>
        <end position="218"/>
    </location>
</feature>
<dbReference type="Proteomes" id="UP000253153">
    <property type="component" value="Unassembled WGS sequence"/>
</dbReference>
<keyword evidence="3" id="KW-1185">Reference proteome</keyword>
<evidence type="ECO:0000256" key="1">
    <source>
        <dbReference type="SAM" id="MobiDB-lite"/>
    </source>
</evidence>
<dbReference type="EMBL" id="QKXC01000101">
    <property type="protein sequence ID" value="RBR21414.1"/>
    <property type="molecule type" value="Genomic_DNA"/>
</dbReference>
<feature type="region of interest" description="Disordered" evidence="1">
    <location>
        <begin position="1"/>
        <end position="111"/>
    </location>
</feature>
<feature type="compositionally biased region" description="Basic and acidic residues" evidence="1">
    <location>
        <begin position="27"/>
        <end position="40"/>
    </location>
</feature>
<dbReference type="AlphaFoldDB" id="A0A366RWF5"/>
<feature type="region of interest" description="Disordered" evidence="1">
    <location>
        <begin position="190"/>
        <end position="218"/>
    </location>
</feature>
<name>A0A366RWF5_9HYPO</name>
<proteinExistence type="predicted"/>
<organism evidence="2 3">
    <name type="scientific">Fusarium coffeatum</name>
    <dbReference type="NCBI Taxonomy" id="231269"/>
    <lineage>
        <taxon>Eukaryota</taxon>
        <taxon>Fungi</taxon>
        <taxon>Dikarya</taxon>
        <taxon>Ascomycota</taxon>
        <taxon>Pezizomycotina</taxon>
        <taxon>Sordariomycetes</taxon>
        <taxon>Hypocreomycetidae</taxon>
        <taxon>Hypocreales</taxon>
        <taxon>Nectriaceae</taxon>
        <taxon>Fusarium</taxon>
        <taxon>Fusarium incarnatum-equiseti species complex</taxon>
    </lineage>
</organism>
<gene>
    <name evidence="2" type="ORF">FIESC28_04951</name>
</gene>
<dbReference type="GeneID" id="41994394"/>
<sequence length="218" mass="23226">MNPEKTNKPGGNQLRGRPDANGPNGRKLPDRIRQQREREAQSQPLTQAEGLGMENLRISNATTNRAGNQSETSTSRSGQYRRRGRDRLSLPPNGSGGSKIPSSKQAFATSAEATAHDYTPVFCSQAGIEPASYTRPVFGGQARVESTSPIVPIFGPQAGIAPARPISHAFGSQAGVSRAESERYLGLFLEASAGEPSASATPPESEYEDEEDATDRTA</sequence>
<reference evidence="2 3" key="1">
    <citation type="submission" date="2018-06" db="EMBL/GenBank/DDBJ databases">
        <title>Fusarium incarnatum-equiseti species complex species 28.</title>
        <authorList>
            <person name="Gardiner D.M."/>
        </authorList>
    </citation>
    <scope>NUCLEOTIDE SEQUENCE [LARGE SCALE GENOMIC DNA]</scope>
    <source>
        <strain evidence="2 3">FIESC_28</strain>
    </source>
</reference>
<comment type="caution">
    <text evidence="2">The sequence shown here is derived from an EMBL/GenBank/DDBJ whole genome shotgun (WGS) entry which is preliminary data.</text>
</comment>
<evidence type="ECO:0000313" key="2">
    <source>
        <dbReference type="EMBL" id="RBR21414.1"/>
    </source>
</evidence>
<evidence type="ECO:0000313" key="3">
    <source>
        <dbReference type="Proteomes" id="UP000253153"/>
    </source>
</evidence>
<feature type="compositionally biased region" description="Polar residues" evidence="1">
    <location>
        <begin position="100"/>
        <end position="111"/>
    </location>
</feature>
<accession>A0A366RWF5</accession>